<sequence length="105" mass="12555">MRKRKITNSKNQWIDLDECTIIEGKCRYVNGNPIYYRTQETHMYNCLYVTESGKFVEFTNYSAWGGRSIYNLLTDQEVVEWFNDNDFEVPDEFPHLKEIENGLKI</sequence>
<gene>
    <name evidence="1" type="ORF">Ataiwa_17960</name>
</gene>
<proteinExistence type="predicted"/>
<dbReference type="Proteomes" id="UP001307705">
    <property type="component" value="Unassembled WGS sequence"/>
</dbReference>
<name>A0ABQ6Q023_9BACT</name>
<dbReference type="RefSeq" id="WP_338228319.1">
    <property type="nucleotide sequence ID" value="NZ_BTPE01000005.1"/>
</dbReference>
<organism evidence="1 2">
    <name type="scientific">Algoriphagus taiwanensis</name>
    <dbReference type="NCBI Taxonomy" id="1445656"/>
    <lineage>
        <taxon>Bacteria</taxon>
        <taxon>Pseudomonadati</taxon>
        <taxon>Bacteroidota</taxon>
        <taxon>Cytophagia</taxon>
        <taxon>Cytophagales</taxon>
        <taxon>Cyclobacteriaceae</taxon>
        <taxon>Algoriphagus</taxon>
    </lineage>
</organism>
<evidence type="ECO:0008006" key="3">
    <source>
        <dbReference type="Google" id="ProtNLM"/>
    </source>
</evidence>
<accession>A0ABQ6Q023</accession>
<dbReference type="EMBL" id="BTPE01000005">
    <property type="protein sequence ID" value="GMQ33524.1"/>
    <property type="molecule type" value="Genomic_DNA"/>
</dbReference>
<evidence type="ECO:0000313" key="1">
    <source>
        <dbReference type="EMBL" id="GMQ33524.1"/>
    </source>
</evidence>
<protein>
    <recommendedName>
        <fullName evidence="3">YopX protein domain-containing protein</fullName>
    </recommendedName>
</protein>
<comment type="caution">
    <text evidence="1">The sequence shown here is derived from an EMBL/GenBank/DDBJ whole genome shotgun (WGS) entry which is preliminary data.</text>
</comment>
<keyword evidence="2" id="KW-1185">Reference proteome</keyword>
<evidence type="ECO:0000313" key="2">
    <source>
        <dbReference type="Proteomes" id="UP001307705"/>
    </source>
</evidence>
<reference evidence="1 2" key="1">
    <citation type="submission" date="2023-08" db="EMBL/GenBank/DDBJ databases">
        <title>Draft genome sequence of Algoriphagus taiwanensis.</title>
        <authorList>
            <person name="Takatani N."/>
            <person name="Hosokawa M."/>
            <person name="Sawabe T."/>
        </authorList>
    </citation>
    <scope>NUCLEOTIDE SEQUENCE [LARGE SCALE GENOMIC DNA]</scope>
    <source>
        <strain evidence="1 2">JCM 19755</strain>
    </source>
</reference>